<feature type="domain" description="Atos-like conserved" evidence="3">
    <location>
        <begin position="1124"/>
        <end position="1182"/>
    </location>
</feature>
<evidence type="ECO:0000313" key="5">
    <source>
        <dbReference type="RefSeq" id="XP_022306456.1"/>
    </source>
</evidence>
<protein>
    <submittedName>
        <fullName evidence="5">Protein FAM214A-like isoform X1</fullName>
    </submittedName>
</protein>
<organism evidence="4 5">
    <name type="scientific">Crassostrea virginica</name>
    <name type="common">Eastern oyster</name>
    <dbReference type="NCBI Taxonomy" id="6565"/>
    <lineage>
        <taxon>Eukaryota</taxon>
        <taxon>Metazoa</taxon>
        <taxon>Spiralia</taxon>
        <taxon>Lophotrochozoa</taxon>
        <taxon>Mollusca</taxon>
        <taxon>Bivalvia</taxon>
        <taxon>Autobranchia</taxon>
        <taxon>Pteriomorphia</taxon>
        <taxon>Ostreida</taxon>
        <taxon>Ostreoidea</taxon>
        <taxon>Ostreidae</taxon>
        <taxon>Crassostrea</taxon>
    </lineage>
</organism>
<evidence type="ECO:0000259" key="3">
    <source>
        <dbReference type="SMART" id="SM01177"/>
    </source>
</evidence>
<dbReference type="InterPro" id="IPR025261">
    <property type="entry name" value="Atos-like_cons_dom"/>
</dbReference>
<feature type="region of interest" description="Disordered" evidence="2">
    <location>
        <begin position="234"/>
        <end position="279"/>
    </location>
</feature>
<dbReference type="KEGG" id="cvn:111112886"/>
<gene>
    <name evidence="5" type="primary">LOC111112886</name>
</gene>
<feature type="region of interest" description="Disordered" evidence="2">
    <location>
        <begin position="495"/>
        <end position="656"/>
    </location>
</feature>
<dbReference type="Pfam" id="PF13915">
    <property type="entry name" value="DUF4210"/>
    <property type="match status" value="1"/>
</dbReference>
<feature type="compositionally biased region" description="Basic and acidic residues" evidence="2">
    <location>
        <begin position="946"/>
        <end position="979"/>
    </location>
</feature>
<dbReference type="GeneID" id="111112886"/>
<feature type="compositionally biased region" description="Polar residues" evidence="2">
    <location>
        <begin position="243"/>
        <end position="259"/>
    </location>
</feature>
<feature type="compositionally biased region" description="Basic and acidic residues" evidence="2">
    <location>
        <begin position="495"/>
        <end position="510"/>
    </location>
</feature>
<feature type="compositionally biased region" description="Basic and acidic residues" evidence="2">
    <location>
        <begin position="527"/>
        <end position="551"/>
    </location>
</feature>
<proteinExistence type="inferred from homology"/>
<dbReference type="Pfam" id="PF13889">
    <property type="entry name" value="Chromosome_seg"/>
    <property type="match status" value="1"/>
</dbReference>
<dbReference type="OrthoDB" id="8625101at2759"/>
<dbReference type="SMART" id="SM01177">
    <property type="entry name" value="DUF4210"/>
    <property type="match status" value="1"/>
</dbReference>
<sequence length="1312" mass="146061">MKPGTESPDMEDCCVWDPQSLFVDVGILIAEARTPEVSPKGRIEGPHCPGPQGGQGDKVKSNHKCDLHLEQCQRAEQLGALMFGLCRNHVPLNIDVLLMPDCDHGRLEACSVDGAGIRSEEEFILLERWEVLLKQKRSDRTDPLSVSGRFLLQALRSYLHFSQLSSWLISHRGSLPLQVVYRLYSPGELVVHGFTSPAQTHSFPVADLGTEILKVSVNSIPRLAEIPKLKCQDDKRVRKKTTPDQNVGSRSKVKSSTDALSLKARSAGEPGEKWSKKTEGLRRISPELFQDTRTSLPEENHTMPNKGEREGLGAIPKRRLLYKTVENQLTAKPPVIKKLEDRELGIRSSSPDVSEMKMSFKSRPLPLLPDDSTNQRDPELLVSRLPSPKVLFTTAGKSTQKIYKKRHLVLDSPEGDQGPVLGGGLQSLVRPLGAEELDKYLASLSQHQAGKGTGTSLSNIPTMHCNFFVGDEGLFSSPAEIKVCDLWKTAEREMNRDPGDRRTSQSHTERTSSSSVVCKLTDLLSSESHDETESAKLETHDDTESGKRETGNQEVHTSSQNRKTQRSRRKDIPVADAEDNAENHDAGNSSVDKMAQKLKLKGGESQKKEWSYREDTEVLSRSDEKEISREECHRNRPSLNGSTDRNPKLSPESSGTLSLFDDFVDDIYDIKSNSRMPFNSIPCVNSVRGHSPSVNKSSASPVDGVIIDHVTRDQNQALPDPTKASLIQNEDDVGGRYSDIRPTFKKSFSEPEQMSGHFTLSQLNELRLSPEENLSDLDSVLSKSFHDILSLDKSSSDSTPTNSLSDSNGFLQVNSLSDSNGFLQVCDTQGKELVMKADRKVCRSKSNCDRDSLYDGHKHTTDQDGFQNHDVINSCQKRESEKALYVDNRKVGGGSKNCITHNNRFQRGGSDDDEWKENGFHLDGCAVEKNVENGFQMDECNGLVEKDHKDSEVKSSDLEIGSSDRRRGSKKNDRDDVCQKSKSSLCRKILKKELHRSNKDATGTRSPSQDSSRCPSQDSSRSPSQDSSRCPSRNEMWGSQQTLRESSHKMFNSGTGLPTRSSPAPLKRRSEGRFNYDHSLVNSRAIKNALSCSKLVLESESSRSVEVMPDRTLSTSAPASTNCLLGNFEESVLNGRIEPIGVVDGFTCDIGAGGSFCPKHVSLPVTAYFFQLSDDNAPSPYLGHINLESLGKKGYHIPQSGTVQVTLFNPNKTVIKMFVVMYDLSDMPPQCQTFLRQRTVYMPVEENSSQPSYLRYLIHLRFASSKSGKIFLHTDIRVLFARDKFEFDPNVAKYELRSFTEVPSNPKFSPKR</sequence>
<dbReference type="RefSeq" id="XP_022306456.1">
    <property type="nucleotide sequence ID" value="XM_022450748.1"/>
</dbReference>
<name>A0A8B8BU75_CRAVI</name>
<feature type="region of interest" description="Disordered" evidence="2">
    <location>
        <begin position="946"/>
        <end position="1070"/>
    </location>
</feature>
<dbReference type="Proteomes" id="UP000694844">
    <property type="component" value="Chromosome 9"/>
</dbReference>
<evidence type="ECO:0000256" key="1">
    <source>
        <dbReference type="ARBA" id="ARBA00034497"/>
    </source>
</evidence>
<feature type="compositionally biased region" description="Basic and acidic residues" evidence="2">
    <location>
        <begin position="270"/>
        <end position="279"/>
    </location>
</feature>
<evidence type="ECO:0000313" key="4">
    <source>
        <dbReference type="Proteomes" id="UP000694844"/>
    </source>
</evidence>
<dbReference type="InterPro" id="IPR051506">
    <property type="entry name" value="ATOS_Transcription_Regulators"/>
</dbReference>
<keyword evidence="4" id="KW-1185">Reference proteome</keyword>
<feature type="compositionally biased region" description="Basic and acidic residues" evidence="2">
    <location>
        <begin position="601"/>
        <end position="634"/>
    </location>
</feature>
<accession>A0A8B8BU75</accession>
<feature type="compositionally biased region" description="Low complexity" evidence="2">
    <location>
        <begin position="1005"/>
        <end position="1033"/>
    </location>
</feature>
<feature type="compositionally biased region" description="Polar residues" evidence="2">
    <location>
        <begin position="552"/>
        <end position="562"/>
    </location>
</feature>
<comment type="similarity">
    <text evidence="1">Belongs to the ATOS family.</text>
</comment>
<dbReference type="PANTHER" id="PTHR13199:SF11">
    <property type="entry name" value="PROTEIN ATOSSA"/>
    <property type="match status" value="1"/>
</dbReference>
<evidence type="ECO:0000256" key="2">
    <source>
        <dbReference type="SAM" id="MobiDB-lite"/>
    </source>
</evidence>
<reference evidence="5" key="1">
    <citation type="submission" date="2025-08" db="UniProtKB">
        <authorList>
            <consortium name="RefSeq"/>
        </authorList>
    </citation>
    <scope>IDENTIFICATION</scope>
    <source>
        <tissue evidence="5">Whole sample</tissue>
    </source>
</reference>
<dbReference type="InterPro" id="IPR033473">
    <property type="entry name" value="Atos-like_C"/>
</dbReference>
<feature type="compositionally biased region" description="Polar residues" evidence="2">
    <location>
        <begin position="1037"/>
        <end position="1062"/>
    </location>
</feature>
<dbReference type="PANTHER" id="PTHR13199">
    <property type="entry name" value="GH03947P"/>
    <property type="match status" value="1"/>
</dbReference>
<feature type="region of interest" description="Disordered" evidence="2">
    <location>
        <begin position="38"/>
        <end position="60"/>
    </location>
</feature>